<keyword evidence="3" id="KW-1133">Transmembrane helix</keyword>
<dbReference type="PANTHER" id="PTHR45138:SF9">
    <property type="entry name" value="DIGUANYLATE CYCLASE DGCM-RELATED"/>
    <property type="match status" value="1"/>
</dbReference>
<feature type="transmembrane region" description="Helical" evidence="3">
    <location>
        <begin position="6"/>
        <end position="26"/>
    </location>
</feature>
<dbReference type="CDD" id="cd01949">
    <property type="entry name" value="GGDEF"/>
    <property type="match status" value="1"/>
</dbReference>
<dbReference type="GO" id="GO:1902201">
    <property type="term" value="P:negative regulation of bacterial-type flagellum-dependent cell motility"/>
    <property type="evidence" value="ECO:0007669"/>
    <property type="project" value="TreeGrafter"/>
</dbReference>
<protein>
    <recommendedName>
        <fullName evidence="1">diguanylate cyclase</fullName>
        <ecNumber evidence="1">2.7.7.65</ecNumber>
    </recommendedName>
</protein>
<dbReference type="GO" id="GO:0005886">
    <property type="term" value="C:plasma membrane"/>
    <property type="evidence" value="ECO:0007669"/>
    <property type="project" value="TreeGrafter"/>
</dbReference>
<dbReference type="PROSITE" id="PS50887">
    <property type="entry name" value="GGDEF"/>
    <property type="match status" value="1"/>
</dbReference>
<dbReference type="GO" id="GO:0043709">
    <property type="term" value="P:cell adhesion involved in single-species biofilm formation"/>
    <property type="evidence" value="ECO:0007669"/>
    <property type="project" value="TreeGrafter"/>
</dbReference>
<dbReference type="PANTHER" id="PTHR45138">
    <property type="entry name" value="REGULATORY COMPONENTS OF SENSORY TRANSDUCTION SYSTEM"/>
    <property type="match status" value="1"/>
</dbReference>
<feature type="transmembrane region" description="Helical" evidence="3">
    <location>
        <begin position="180"/>
        <end position="201"/>
    </location>
</feature>
<evidence type="ECO:0000256" key="2">
    <source>
        <dbReference type="ARBA" id="ARBA00034247"/>
    </source>
</evidence>
<evidence type="ECO:0000259" key="4">
    <source>
        <dbReference type="PROSITE" id="PS50887"/>
    </source>
</evidence>
<dbReference type="Pfam" id="PF00990">
    <property type="entry name" value="GGDEF"/>
    <property type="match status" value="1"/>
</dbReference>
<sequence>MKLDFTTLYVVVLLNSLMLSIIWGSIAGTYRNFLPARYWLASSLINTVGGSVLLHTSGDYAILAAIAGNALIIFGFLNIWMGLRIFFGLSSGIGIAVAVTTVCAALMVLLIDAPRARNMVYSGGQLVPMVLSILLLAGQKSLGVGGIITMAAMGIGALSRLIVIGSNIAVLAQAFTAGGFFSIAPVTLLLVICSGIVWNFGLATMAIDRLREEVAILAASDDLTSLANRRGLNERLSLAMRRARRSGQTFAVMLVDLDNLKQINDSLGHSAGDAAIIHTAELIRAVMSQQDYAARLGGDEFCVIIAKPHASAPGADAASLSRPAQMADALLERLATTPLRFAGTTHPISASIGIAAWRPRDHEHHADILAEADAALYASKTAGRNTVTMAIPAAIDTTGAPVLGSGA</sequence>
<evidence type="ECO:0000313" key="6">
    <source>
        <dbReference type="Proteomes" id="UP000248021"/>
    </source>
</evidence>
<feature type="domain" description="GGDEF" evidence="4">
    <location>
        <begin position="248"/>
        <end position="392"/>
    </location>
</feature>
<dbReference type="SUPFAM" id="SSF55073">
    <property type="entry name" value="Nucleotide cyclase"/>
    <property type="match status" value="1"/>
</dbReference>
<keyword evidence="6" id="KW-1185">Reference proteome</keyword>
<name>A0A2V3U1Q1_9HYPH</name>
<evidence type="ECO:0000256" key="3">
    <source>
        <dbReference type="SAM" id="Phobius"/>
    </source>
</evidence>
<comment type="catalytic activity">
    <reaction evidence="2">
        <text>2 GTP = 3',3'-c-di-GMP + 2 diphosphate</text>
        <dbReference type="Rhea" id="RHEA:24898"/>
        <dbReference type="ChEBI" id="CHEBI:33019"/>
        <dbReference type="ChEBI" id="CHEBI:37565"/>
        <dbReference type="ChEBI" id="CHEBI:58805"/>
        <dbReference type="EC" id="2.7.7.65"/>
    </reaction>
</comment>
<feature type="transmembrane region" description="Helical" evidence="3">
    <location>
        <begin position="38"/>
        <end position="54"/>
    </location>
</feature>
<feature type="transmembrane region" description="Helical" evidence="3">
    <location>
        <begin position="119"/>
        <end position="138"/>
    </location>
</feature>
<dbReference type="EMBL" id="QJJK01000008">
    <property type="protein sequence ID" value="PXW56335.1"/>
    <property type="molecule type" value="Genomic_DNA"/>
</dbReference>
<dbReference type="GO" id="GO:0052621">
    <property type="term" value="F:diguanylate cyclase activity"/>
    <property type="evidence" value="ECO:0007669"/>
    <property type="project" value="UniProtKB-EC"/>
</dbReference>
<dbReference type="SMART" id="SM00267">
    <property type="entry name" value="GGDEF"/>
    <property type="match status" value="1"/>
</dbReference>
<dbReference type="EC" id="2.7.7.65" evidence="1"/>
<dbReference type="FunFam" id="3.30.70.270:FF:000001">
    <property type="entry name" value="Diguanylate cyclase domain protein"/>
    <property type="match status" value="1"/>
</dbReference>
<reference evidence="5 6" key="1">
    <citation type="submission" date="2018-05" db="EMBL/GenBank/DDBJ databases">
        <title>Genomic Encyclopedia of Type Strains, Phase IV (KMG-IV): sequencing the most valuable type-strain genomes for metagenomic binning, comparative biology and taxonomic classification.</title>
        <authorList>
            <person name="Goeker M."/>
        </authorList>
    </citation>
    <scope>NUCLEOTIDE SEQUENCE [LARGE SCALE GENOMIC DNA]</scope>
    <source>
        <strain evidence="5 6">DSM 6462</strain>
    </source>
</reference>
<feature type="transmembrane region" description="Helical" evidence="3">
    <location>
        <begin position="93"/>
        <end position="113"/>
    </location>
</feature>
<evidence type="ECO:0000256" key="1">
    <source>
        <dbReference type="ARBA" id="ARBA00012528"/>
    </source>
</evidence>
<feature type="transmembrane region" description="Helical" evidence="3">
    <location>
        <begin position="60"/>
        <end position="81"/>
    </location>
</feature>
<keyword evidence="3" id="KW-0812">Transmembrane</keyword>
<dbReference type="InterPro" id="IPR000160">
    <property type="entry name" value="GGDEF_dom"/>
</dbReference>
<dbReference type="Proteomes" id="UP000248021">
    <property type="component" value="Unassembled WGS sequence"/>
</dbReference>
<evidence type="ECO:0000313" key="5">
    <source>
        <dbReference type="EMBL" id="PXW56335.1"/>
    </source>
</evidence>
<dbReference type="OrthoDB" id="9812260at2"/>
<proteinExistence type="predicted"/>
<dbReference type="InterPro" id="IPR050469">
    <property type="entry name" value="Diguanylate_Cyclase"/>
</dbReference>
<dbReference type="RefSeq" id="WP_110376100.1">
    <property type="nucleotide sequence ID" value="NZ_JAHBRY010000001.1"/>
</dbReference>
<dbReference type="InterPro" id="IPR029787">
    <property type="entry name" value="Nucleotide_cyclase"/>
</dbReference>
<gene>
    <name evidence="5" type="ORF">C7450_10884</name>
</gene>
<dbReference type="AlphaFoldDB" id="A0A2V3U1Q1"/>
<feature type="transmembrane region" description="Helical" evidence="3">
    <location>
        <begin position="150"/>
        <end position="174"/>
    </location>
</feature>
<accession>A0A2V3U1Q1</accession>
<dbReference type="Gene3D" id="3.30.70.270">
    <property type="match status" value="1"/>
</dbReference>
<organism evidence="5 6">
    <name type="scientific">Chelatococcus asaccharovorans</name>
    <dbReference type="NCBI Taxonomy" id="28210"/>
    <lineage>
        <taxon>Bacteria</taxon>
        <taxon>Pseudomonadati</taxon>
        <taxon>Pseudomonadota</taxon>
        <taxon>Alphaproteobacteria</taxon>
        <taxon>Hyphomicrobiales</taxon>
        <taxon>Chelatococcaceae</taxon>
        <taxon>Chelatococcus</taxon>
    </lineage>
</organism>
<keyword evidence="3" id="KW-0472">Membrane</keyword>
<dbReference type="InterPro" id="IPR043128">
    <property type="entry name" value="Rev_trsase/Diguanyl_cyclase"/>
</dbReference>
<dbReference type="NCBIfam" id="TIGR00254">
    <property type="entry name" value="GGDEF"/>
    <property type="match status" value="1"/>
</dbReference>
<comment type="caution">
    <text evidence="5">The sequence shown here is derived from an EMBL/GenBank/DDBJ whole genome shotgun (WGS) entry which is preliminary data.</text>
</comment>